<evidence type="ECO:0000313" key="1">
    <source>
        <dbReference type="EMBL" id="PJK30537.1"/>
    </source>
</evidence>
<name>A0A2M9G487_9PROT</name>
<dbReference type="EMBL" id="PHIG01000025">
    <property type="protein sequence ID" value="PJK30537.1"/>
    <property type="molecule type" value="Genomic_DNA"/>
</dbReference>
<dbReference type="AlphaFoldDB" id="A0A2M9G487"/>
<accession>A0A2M9G487</accession>
<evidence type="ECO:0008006" key="3">
    <source>
        <dbReference type="Google" id="ProtNLM"/>
    </source>
</evidence>
<reference evidence="1 2" key="1">
    <citation type="submission" date="2017-11" db="EMBL/GenBank/DDBJ databases">
        <title>Draft genome sequence of Rhizobiales bacterium SY3-13.</title>
        <authorList>
            <person name="Sun C."/>
        </authorList>
    </citation>
    <scope>NUCLEOTIDE SEQUENCE [LARGE SCALE GENOMIC DNA]</scope>
    <source>
        <strain evidence="1 2">SY3-13</strain>
    </source>
</reference>
<gene>
    <name evidence="1" type="ORF">CVT23_06230</name>
</gene>
<sequence length="181" mass="20140">MIQDLARGRLTRESAPEIWDALHGPSATVFPDTADLPYRPLAVVHEYWKDMTRIDGVAQQLRIEPERIAGALGYVMLVDALEGGEGFRYALYGSRIAGVAGFDMTGRLVTEVPTTLPTRLFFVACYIAVQRHHAPIYTVHQAPDDIMIGSWHRLMLPLGQGAEVRRLLVCNVPVDPHGRPK</sequence>
<keyword evidence="2" id="KW-1185">Reference proteome</keyword>
<organism evidence="1 2">
    <name type="scientific">Minwuia thermotolerans</name>
    <dbReference type="NCBI Taxonomy" id="2056226"/>
    <lineage>
        <taxon>Bacteria</taxon>
        <taxon>Pseudomonadati</taxon>
        <taxon>Pseudomonadota</taxon>
        <taxon>Alphaproteobacteria</taxon>
        <taxon>Minwuiales</taxon>
        <taxon>Minwuiaceae</taxon>
        <taxon>Minwuia</taxon>
    </lineage>
</organism>
<evidence type="ECO:0000313" key="2">
    <source>
        <dbReference type="Proteomes" id="UP000229498"/>
    </source>
</evidence>
<dbReference type="Pfam" id="PF07310">
    <property type="entry name" value="PAS_5"/>
    <property type="match status" value="1"/>
</dbReference>
<protein>
    <recommendedName>
        <fullName evidence="3">PAS domain-containing protein</fullName>
    </recommendedName>
</protein>
<comment type="caution">
    <text evidence="1">The sequence shown here is derived from an EMBL/GenBank/DDBJ whole genome shotgun (WGS) entry which is preliminary data.</text>
</comment>
<dbReference type="Proteomes" id="UP000229498">
    <property type="component" value="Unassembled WGS sequence"/>
</dbReference>
<proteinExistence type="predicted"/>
<dbReference type="InterPro" id="IPR009922">
    <property type="entry name" value="DUF1457"/>
</dbReference>